<comment type="caution">
    <text evidence="2">The sequence shown here is derived from an EMBL/GenBank/DDBJ whole genome shotgun (WGS) entry which is preliminary data.</text>
</comment>
<gene>
    <name evidence="2" type="ORF">BSZ39_03170</name>
</gene>
<feature type="transmembrane region" description="Helical" evidence="1">
    <location>
        <begin position="86"/>
        <end position="105"/>
    </location>
</feature>
<protein>
    <recommendedName>
        <fullName evidence="4">EcsC protein family protein</fullName>
    </recommendedName>
</protein>
<keyword evidence="1" id="KW-0472">Membrane</keyword>
<organism evidence="2 3">
    <name type="scientific">Bowdeniella nasicola</name>
    <dbReference type="NCBI Taxonomy" id="208480"/>
    <lineage>
        <taxon>Bacteria</taxon>
        <taxon>Bacillati</taxon>
        <taxon>Actinomycetota</taxon>
        <taxon>Actinomycetes</taxon>
        <taxon>Actinomycetales</taxon>
        <taxon>Actinomycetaceae</taxon>
        <taxon>Bowdeniella</taxon>
    </lineage>
</organism>
<evidence type="ECO:0000313" key="2">
    <source>
        <dbReference type="EMBL" id="OKL54613.1"/>
    </source>
</evidence>
<keyword evidence="1" id="KW-0812">Transmembrane</keyword>
<name>A0A1Q5Q484_9ACTO</name>
<evidence type="ECO:0008006" key="4">
    <source>
        <dbReference type="Google" id="ProtNLM"/>
    </source>
</evidence>
<reference evidence="3" key="1">
    <citation type="submission" date="2016-12" db="EMBL/GenBank/DDBJ databases">
        <authorList>
            <person name="Meng X."/>
        </authorList>
    </citation>
    <scope>NUCLEOTIDE SEQUENCE [LARGE SCALE GENOMIC DNA]</scope>
    <source>
        <strain evidence="3">DSM 19116</strain>
    </source>
</reference>
<accession>A0A1Q5Q484</accession>
<feature type="transmembrane region" description="Helical" evidence="1">
    <location>
        <begin position="60"/>
        <end position="80"/>
    </location>
</feature>
<dbReference type="EMBL" id="MQVR01000011">
    <property type="protein sequence ID" value="OKL54613.1"/>
    <property type="molecule type" value="Genomic_DNA"/>
</dbReference>
<keyword evidence="1" id="KW-1133">Transmembrane helix</keyword>
<dbReference type="AlphaFoldDB" id="A0A1Q5Q484"/>
<dbReference type="RefSeq" id="WP_073715940.1">
    <property type="nucleotide sequence ID" value="NZ_MQVR01000011.1"/>
</dbReference>
<proteinExistence type="predicted"/>
<sequence length="232" mass="24030">MASLFSVQGFDKALDKAVTIPSARVSAQVAKLRRRRPRATPEQIIAMLDKKFLRFVKTSGAGVGVAAAVPAVGTAAAVGLTGAQMAAFVAATAFHVMAVAEVYGIPTEDKDRRRTLLLTALLGEEGASAVQASLGLSTIHWAKQAMTRMPVSTVKSVNKALRKRAAKQTAAKGGSLALGRLAPFGIGAGIGWVGGKAMGKSVLDGIAAAFGPPPVSFEVADKNRQQLLEAMH</sequence>
<evidence type="ECO:0000313" key="3">
    <source>
        <dbReference type="Proteomes" id="UP000185628"/>
    </source>
</evidence>
<evidence type="ECO:0000256" key="1">
    <source>
        <dbReference type="SAM" id="Phobius"/>
    </source>
</evidence>
<dbReference type="STRING" id="208480.SAMN02910418_02262"/>
<dbReference type="Proteomes" id="UP000185628">
    <property type="component" value="Unassembled WGS sequence"/>
</dbReference>
<keyword evidence="3" id="KW-1185">Reference proteome</keyword>